<feature type="region of interest" description="Disordered" evidence="2">
    <location>
        <begin position="103"/>
        <end position="139"/>
    </location>
</feature>
<feature type="region of interest" description="Disordered" evidence="2">
    <location>
        <begin position="1"/>
        <end position="85"/>
    </location>
</feature>
<gene>
    <name evidence="4" type="ORF">SEMRO_818_G206930.1</name>
</gene>
<dbReference type="GO" id="GO:0003700">
    <property type="term" value="F:DNA-binding transcription factor activity"/>
    <property type="evidence" value="ECO:0007669"/>
    <property type="project" value="InterPro"/>
</dbReference>
<feature type="region of interest" description="Disordered" evidence="2">
    <location>
        <begin position="794"/>
        <end position="856"/>
    </location>
</feature>
<feature type="compositionally biased region" description="Polar residues" evidence="2">
    <location>
        <begin position="366"/>
        <end position="381"/>
    </location>
</feature>
<proteinExistence type="predicted"/>
<feature type="compositionally biased region" description="Low complexity" evidence="2">
    <location>
        <begin position="425"/>
        <end position="457"/>
    </location>
</feature>
<evidence type="ECO:0000256" key="2">
    <source>
        <dbReference type="SAM" id="MobiDB-lite"/>
    </source>
</evidence>
<dbReference type="PROSITE" id="PS50217">
    <property type="entry name" value="BZIP"/>
    <property type="match status" value="1"/>
</dbReference>
<evidence type="ECO:0000259" key="3">
    <source>
        <dbReference type="PROSITE" id="PS50217"/>
    </source>
</evidence>
<feature type="compositionally biased region" description="Low complexity" evidence="2">
    <location>
        <begin position="42"/>
        <end position="70"/>
    </location>
</feature>
<feature type="region of interest" description="Disordered" evidence="2">
    <location>
        <begin position="198"/>
        <end position="245"/>
    </location>
</feature>
<comment type="caution">
    <text evidence="4">The sequence shown here is derived from an EMBL/GenBank/DDBJ whole genome shotgun (WGS) entry which is preliminary data.</text>
</comment>
<dbReference type="EMBL" id="CAICTM010000817">
    <property type="protein sequence ID" value="CAB9516958.1"/>
    <property type="molecule type" value="Genomic_DNA"/>
</dbReference>
<evidence type="ECO:0000256" key="1">
    <source>
        <dbReference type="SAM" id="Coils"/>
    </source>
</evidence>
<feature type="compositionally biased region" description="Basic residues" evidence="2">
    <location>
        <begin position="30"/>
        <end position="41"/>
    </location>
</feature>
<feature type="compositionally biased region" description="Basic and acidic residues" evidence="2">
    <location>
        <begin position="711"/>
        <end position="723"/>
    </location>
</feature>
<feature type="coiled-coil region" evidence="1">
    <location>
        <begin position="151"/>
        <end position="178"/>
    </location>
</feature>
<accession>A0A9N8HNG6</accession>
<dbReference type="InterPro" id="IPR004827">
    <property type="entry name" value="bZIP"/>
</dbReference>
<feature type="region of interest" description="Disordered" evidence="2">
    <location>
        <begin position="414"/>
        <end position="457"/>
    </location>
</feature>
<organism evidence="4 5">
    <name type="scientific">Seminavis robusta</name>
    <dbReference type="NCBI Taxonomy" id="568900"/>
    <lineage>
        <taxon>Eukaryota</taxon>
        <taxon>Sar</taxon>
        <taxon>Stramenopiles</taxon>
        <taxon>Ochrophyta</taxon>
        <taxon>Bacillariophyta</taxon>
        <taxon>Bacillariophyceae</taxon>
        <taxon>Bacillariophycidae</taxon>
        <taxon>Naviculales</taxon>
        <taxon>Naviculaceae</taxon>
        <taxon>Seminavis</taxon>
    </lineage>
</organism>
<feature type="domain" description="BZIP" evidence="3">
    <location>
        <begin position="126"/>
        <end position="183"/>
    </location>
</feature>
<evidence type="ECO:0000313" key="5">
    <source>
        <dbReference type="Proteomes" id="UP001153069"/>
    </source>
</evidence>
<sequence>MTNPKDSDDDNDKKMPAKPTSEPKKDKSKASKKPSPRKRKSSSSASGISKKKAPSAASLNPPAAASKPSAGVPGQASRPLGSGHSGIRYVVKSSFAPEVIRRAAGTETYGRDPGLPPGGEDIPENETAEQRRLRKNRINERRKRARRALKIDYLNEQYHNLGNENERLEDENTTLRAHIIAIRTGQLDPVSLRAFLEREDGESTSSAASDPPPQDPSIQDPPSGDPAPIQVASATSAGGSPPVVTCHASAVGSSLQPQNAPTQQSMLPAVQPLVPPHQMGPSRGDAASSCSGMHQMFGGHGMPVDTSSELNAQNPPANQVYAQNPPMAVVAMQEGGTRPHGNNDIGSQIAQLLLSHESGGRGRASVNGQRSITGNPITAPSFHQPQAVQVINQSSNDSRVQINVLQTLTGMLQSQTNHGEGGPNQPGNQPSSVSNSVPQNSTNNVGQPQPIQQPHTQHPIEHTIQPQHEQHDLVRLLQELLPRQRGGQQEHRAPQSPAPASGAVFEILQLAHRRQQNTQQQQPATAPSSGLPGNLLASTSGPSPLVLQQASNEQQLQELVRRIALPSSNTNTNSGILQGMLSQLSPSQISQLSPSQISQLIQLIRSPGNLLASTNQSEMRGEQQGSQFMQSSDINLDQVLSAMQNPQQQQQQQPTQNLGVHEILALDSQSRGQVQELVRSFQEQQLREQQQREERETARRQIEALLQRAQRGGDESLARERQQLEQQRQTEQAIRQIAEFTSQSSLQQSQRYHEMAPDGLGNSAQAPQVQVQQQGQTQQAQLQEQLMRLSNQQPVLNRPPTYQPQQQFPPQLDIGGARASSIPPNPALLAQQLQQQQLQQQQQQQQPQQGPQENNSALLLEMLLSSFIQNSGSGQQNRQG</sequence>
<name>A0A9N8HNG6_9STRA</name>
<feature type="region of interest" description="Disordered" evidence="2">
    <location>
        <begin position="708"/>
        <end position="728"/>
    </location>
</feature>
<feature type="compositionally biased region" description="Low complexity" evidence="2">
    <location>
        <begin position="516"/>
        <end position="529"/>
    </location>
</feature>
<keyword evidence="5" id="KW-1185">Reference proteome</keyword>
<feature type="region of interest" description="Disordered" evidence="2">
    <location>
        <begin position="358"/>
        <end position="381"/>
    </location>
</feature>
<feature type="region of interest" description="Disordered" evidence="2">
    <location>
        <begin position="514"/>
        <end position="544"/>
    </location>
</feature>
<feature type="region of interest" description="Disordered" evidence="2">
    <location>
        <begin position="742"/>
        <end position="777"/>
    </location>
</feature>
<dbReference type="AlphaFoldDB" id="A0A9N8HNG6"/>
<feature type="compositionally biased region" description="Low complexity" evidence="2">
    <location>
        <begin position="827"/>
        <end position="849"/>
    </location>
</feature>
<feature type="coiled-coil region" evidence="1">
    <location>
        <begin position="681"/>
        <end position="708"/>
    </location>
</feature>
<reference evidence="4" key="1">
    <citation type="submission" date="2020-06" db="EMBL/GenBank/DDBJ databases">
        <authorList>
            <consortium name="Plant Systems Biology data submission"/>
        </authorList>
    </citation>
    <scope>NUCLEOTIDE SEQUENCE</scope>
    <source>
        <strain evidence="4">D6</strain>
    </source>
</reference>
<protein>
    <recommendedName>
        <fullName evidence="3">BZIP domain-containing protein</fullName>
    </recommendedName>
</protein>
<feature type="compositionally biased region" description="Low complexity" evidence="2">
    <location>
        <begin position="799"/>
        <end position="811"/>
    </location>
</feature>
<evidence type="ECO:0000313" key="4">
    <source>
        <dbReference type="EMBL" id="CAB9516958.1"/>
    </source>
</evidence>
<keyword evidence="1" id="KW-0175">Coiled coil</keyword>
<dbReference type="Proteomes" id="UP001153069">
    <property type="component" value="Unassembled WGS sequence"/>
</dbReference>
<feature type="compositionally biased region" description="Basic and acidic residues" evidence="2">
    <location>
        <begin position="11"/>
        <end position="29"/>
    </location>
</feature>
<feature type="compositionally biased region" description="Low complexity" evidence="2">
    <location>
        <begin position="764"/>
        <end position="777"/>
    </location>
</feature>